<reference evidence="2" key="3">
    <citation type="submission" date="2015-02" db="UniProtKB">
        <authorList>
            <consortium name="EnsemblProtists"/>
        </authorList>
    </citation>
    <scope>IDENTIFICATION</scope>
    <source>
        <strain evidence="2">DAOM BR144</strain>
    </source>
</reference>
<dbReference type="VEuPathDB" id="FungiDB:PYU1_G013400"/>
<keyword evidence="3" id="KW-1185">Reference proteome</keyword>
<dbReference type="EnsemblProtists" id="PYU1_T013429">
    <property type="protein sequence ID" value="PYU1_T013429"/>
    <property type="gene ID" value="PYU1_G013400"/>
</dbReference>
<keyword evidence="1" id="KW-0472">Membrane</keyword>
<keyword evidence="1" id="KW-0812">Transmembrane</keyword>
<feature type="transmembrane region" description="Helical" evidence="1">
    <location>
        <begin position="27"/>
        <end position="50"/>
    </location>
</feature>
<proteinExistence type="predicted"/>
<evidence type="ECO:0000313" key="3">
    <source>
        <dbReference type="Proteomes" id="UP000019132"/>
    </source>
</evidence>
<reference evidence="3" key="2">
    <citation type="submission" date="2010-04" db="EMBL/GenBank/DDBJ databases">
        <authorList>
            <person name="Buell R."/>
            <person name="Hamilton J."/>
            <person name="Hostetler J."/>
        </authorList>
    </citation>
    <scope>NUCLEOTIDE SEQUENCE [LARGE SCALE GENOMIC DNA]</scope>
    <source>
        <strain evidence="3">DAOM:BR144</strain>
    </source>
</reference>
<protein>
    <submittedName>
        <fullName evidence="2">Uncharacterized protein</fullName>
    </submittedName>
</protein>
<name>K3X880_GLOUD</name>
<dbReference type="InParanoid" id="K3X880"/>
<evidence type="ECO:0000313" key="2">
    <source>
        <dbReference type="EnsemblProtists" id="PYU1_T013429"/>
    </source>
</evidence>
<evidence type="ECO:0000256" key="1">
    <source>
        <dbReference type="SAM" id="Phobius"/>
    </source>
</evidence>
<dbReference type="EMBL" id="GL376609">
    <property type="status" value="NOT_ANNOTATED_CDS"/>
    <property type="molecule type" value="Genomic_DNA"/>
</dbReference>
<organism evidence="2 3">
    <name type="scientific">Globisporangium ultimum (strain ATCC 200006 / CBS 805.95 / DAOM BR144)</name>
    <name type="common">Pythium ultimum</name>
    <dbReference type="NCBI Taxonomy" id="431595"/>
    <lineage>
        <taxon>Eukaryota</taxon>
        <taxon>Sar</taxon>
        <taxon>Stramenopiles</taxon>
        <taxon>Oomycota</taxon>
        <taxon>Peronosporomycetes</taxon>
        <taxon>Pythiales</taxon>
        <taxon>Pythiaceae</taxon>
        <taxon>Globisporangium</taxon>
    </lineage>
</organism>
<dbReference type="Proteomes" id="UP000019132">
    <property type="component" value="Unassembled WGS sequence"/>
</dbReference>
<keyword evidence="1" id="KW-1133">Transmembrane helix</keyword>
<dbReference type="AlphaFoldDB" id="K3X880"/>
<sequence length="98" mass="9942">MPLVPLGVLGALLMKLGKPPVLGPLGALTGLLPLGVLGLLMPSTPAIAAYGENPNVFFSACMIPVRIGFMPPMPLSMPKVICSACVEGADMATAPIAM</sequence>
<reference evidence="3" key="1">
    <citation type="journal article" date="2010" name="Genome Biol.">
        <title>Genome sequence of the necrotrophic plant pathogen Pythium ultimum reveals original pathogenicity mechanisms and effector repertoire.</title>
        <authorList>
            <person name="Levesque C.A."/>
            <person name="Brouwer H."/>
            <person name="Cano L."/>
            <person name="Hamilton J.P."/>
            <person name="Holt C."/>
            <person name="Huitema E."/>
            <person name="Raffaele S."/>
            <person name="Robideau G.P."/>
            <person name="Thines M."/>
            <person name="Win J."/>
            <person name="Zerillo M.M."/>
            <person name="Beakes G.W."/>
            <person name="Boore J.L."/>
            <person name="Busam D."/>
            <person name="Dumas B."/>
            <person name="Ferriera S."/>
            <person name="Fuerstenberg S.I."/>
            <person name="Gachon C.M."/>
            <person name="Gaulin E."/>
            <person name="Govers F."/>
            <person name="Grenville-Briggs L."/>
            <person name="Horner N."/>
            <person name="Hostetler J."/>
            <person name="Jiang R.H."/>
            <person name="Johnson J."/>
            <person name="Krajaejun T."/>
            <person name="Lin H."/>
            <person name="Meijer H.J."/>
            <person name="Moore B."/>
            <person name="Morris P."/>
            <person name="Phuntmart V."/>
            <person name="Puiu D."/>
            <person name="Shetty J."/>
            <person name="Stajich J.E."/>
            <person name="Tripathy S."/>
            <person name="Wawra S."/>
            <person name="van West P."/>
            <person name="Whitty B.R."/>
            <person name="Coutinho P.M."/>
            <person name="Henrissat B."/>
            <person name="Martin F."/>
            <person name="Thomas P.D."/>
            <person name="Tyler B.M."/>
            <person name="De Vries R.P."/>
            <person name="Kamoun S."/>
            <person name="Yandell M."/>
            <person name="Tisserat N."/>
            <person name="Buell C.R."/>
        </authorList>
    </citation>
    <scope>NUCLEOTIDE SEQUENCE</scope>
    <source>
        <strain evidence="3">DAOM:BR144</strain>
    </source>
</reference>
<dbReference type="HOGENOM" id="CLU_2338203_0_0_1"/>
<accession>K3X880</accession>